<reference evidence="14" key="1">
    <citation type="submission" date="2023-08" db="EMBL/GenBank/DDBJ databases">
        <title>Chromosome-level Genome Assembly of mud carp (Cirrhinus molitorella).</title>
        <authorList>
            <person name="Liu H."/>
        </authorList>
    </citation>
    <scope>NUCLEOTIDE SEQUENCE</scope>
    <source>
        <strain evidence="14">Prfri</strain>
        <tissue evidence="14">Muscle</tissue>
    </source>
</reference>
<feature type="compositionally biased region" description="Basic and acidic residues" evidence="12">
    <location>
        <begin position="223"/>
        <end position="243"/>
    </location>
</feature>
<comment type="subcellular location">
    <subcellularLocation>
        <location evidence="1">Cell projection</location>
        <location evidence="1">Cilium</location>
        <location evidence="1">Flagellum</location>
    </subcellularLocation>
    <subcellularLocation>
        <location evidence="2">Cytoplasm</location>
    </subcellularLocation>
    <subcellularLocation>
        <location evidence="10 11">Nucleus</location>
    </subcellularLocation>
</comment>
<feature type="compositionally biased region" description="Acidic residues" evidence="12">
    <location>
        <begin position="244"/>
        <end position="261"/>
    </location>
</feature>
<dbReference type="CDD" id="cd00086">
    <property type="entry name" value="homeodomain"/>
    <property type="match status" value="1"/>
</dbReference>
<keyword evidence="9" id="KW-0966">Cell projection</keyword>
<accession>A0AA88TRC8</accession>
<keyword evidence="6 10" id="KW-0238">DNA-binding</keyword>
<keyword evidence="3" id="KW-0963">Cytoplasm</keyword>
<feature type="region of interest" description="Disordered" evidence="12">
    <location>
        <begin position="211"/>
        <end position="268"/>
    </location>
</feature>
<dbReference type="PROSITE" id="PS50071">
    <property type="entry name" value="HOMEOBOX_2"/>
    <property type="match status" value="1"/>
</dbReference>
<dbReference type="PROSITE" id="PS00027">
    <property type="entry name" value="HOMEOBOX_1"/>
    <property type="match status" value="1"/>
</dbReference>
<keyword evidence="4" id="KW-0282">Flagellum</keyword>
<name>A0AA88TRC8_9TELE</name>
<feature type="domain" description="Homeobox" evidence="13">
    <location>
        <begin position="150"/>
        <end position="210"/>
    </location>
</feature>
<dbReference type="FunFam" id="1.10.10.60:FF:000357">
    <property type="entry name" value="Motor neuron and pancreas homeobox 1"/>
    <property type="match status" value="1"/>
</dbReference>
<dbReference type="SUPFAM" id="SSF46689">
    <property type="entry name" value="Homeodomain-like"/>
    <property type="match status" value="1"/>
</dbReference>
<dbReference type="Pfam" id="PF24816">
    <property type="entry name" value="Ig_CFAP65__9th"/>
    <property type="match status" value="1"/>
</dbReference>
<dbReference type="PANTHER" id="PTHR46127">
    <property type="entry name" value="CILIA- AND FLAGELLA-ASSOCIATED PROTEIN 65"/>
    <property type="match status" value="1"/>
</dbReference>
<keyword evidence="5" id="KW-0969">Cilium</keyword>
<gene>
    <name evidence="14" type="ORF">Q8A67_007028</name>
</gene>
<organism evidence="14 15">
    <name type="scientific">Cirrhinus molitorella</name>
    <name type="common">mud carp</name>
    <dbReference type="NCBI Taxonomy" id="172907"/>
    <lineage>
        <taxon>Eukaryota</taxon>
        <taxon>Metazoa</taxon>
        <taxon>Chordata</taxon>
        <taxon>Craniata</taxon>
        <taxon>Vertebrata</taxon>
        <taxon>Euteleostomi</taxon>
        <taxon>Actinopterygii</taxon>
        <taxon>Neopterygii</taxon>
        <taxon>Teleostei</taxon>
        <taxon>Ostariophysi</taxon>
        <taxon>Cypriniformes</taxon>
        <taxon>Cyprinidae</taxon>
        <taxon>Labeoninae</taxon>
        <taxon>Labeonini</taxon>
        <taxon>Cirrhinus</taxon>
    </lineage>
</organism>
<dbReference type="InterPro" id="IPR009057">
    <property type="entry name" value="Homeodomain-like_sf"/>
</dbReference>
<dbReference type="InterPro" id="IPR058536">
    <property type="entry name" value="Ig_CFAP65_4th"/>
</dbReference>
<dbReference type="InterPro" id="IPR056344">
    <property type="entry name" value="Ig_CFAP65-like_9th"/>
</dbReference>
<dbReference type="InterPro" id="IPR020479">
    <property type="entry name" value="HD_metazoa"/>
</dbReference>
<proteinExistence type="predicted"/>
<dbReference type="InterPro" id="IPR001356">
    <property type="entry name" value="HD"/>
</dbReference>
<dbReference type="GO" id="GO:0000981">
    <property type="term" value="F:DNA-binding transcription factor activity, RNA polymerase II-specific"/>
    <property type="evidence" value="ECO:0007669"/>
    <property type="project" value="InterPro"/>
</dbReference>
<dbReference type="GO" id="GO:0005634">
    <property type="term" value="C:nucleus"/>
    <property type="evidence" value="ECO:0007669"/>
    <property type="project" value="UniProtKB-SubCell"/>
</dbReference>
<comment type="caution">
    <text evidence="14">The sequence shown here is derived from an EMBL/GenBank/DDBJ whole genome shotgun (WGS) entry which is preliminary data.</text>
</comment>
<feature type="compositionally biased region" description="Polar residues" evidence="12">
    <location>
        <begin position="2082"/>
        <end position="2102"/>
    </location>
</feature>
<feature type="region of interest" description="Disordered" evidence="12">
    <location>
        <begin position="2050"/>
        <end position="2102"/>
    </location>
</feature>
<dbReference type="Pfam" id="PF00046">
    <property type="entry name" value="Homeodomain"/>
    <property type="match status" value="1"/>
</dbReference>
<dbReference type="SMART" id="SM00389">
    <property type="entry name" value="HOX"/>
    <property type="match status" value="1"/>
</dbReference>
<dbReference type="Pfam" id="PF22544">
    <property type="entry name" value="HYDIN_VesB_CFA65-like_Ig"/>
    <property type="match status" value="1"/>
</dbReference>
<sequence length="2102" mass="234917">MDKSKNFRIDALLSESSQRIVREDSPGLCNEGTDIEPAICKRTENSSPRAFHLQTGVIPKPGMLNISHPGLTSLSQGSMPGMYPSPMYSITALGAQHPTFAYSGFPQPYPEHLKAAAVAGSFPLEHWLRAGLLMPRLADYSGAPQAGLIGKCRRPRTAFTSQQLLELENQFKLNKYLSRPKRFEVATSLMLTETQVKIWFQNRRMKWKRSRKAKEQAAQLETDGCKSGKRENKPKDLSRCSAHDDDEDLDAEDEDEEEEEEEFRKSINAGVGLPHRSDFLQHSSALSYSSHGSYSDDDLEEIGGDRKIRLGYSGAMLTDHPVNPLSSGIPFGVTHNPHRKRVSRLRTGSHVKRTQNCFFGVETWAELIWEGWEPGREYTKSLFLKSIHGKLQKLTFRPPASKFFSTPFPQTILLSPGTSYSLPVTFQPLEKCEYADIIEFQGKEGTFQVSLRAVIPHHALEVPDTVMLPPCAAQHSSQISFLFRNSSKLQTGFRWFVDPPFQLSPETGELKPGEECRVTVEFKPQQALVYQTEACCAFGDDGKSSCTVLLRGLSKYPHLQISSMGQEEGCKVLEFGSVAVGDSLESHFEIHNLSTVSTTFSLSWLRRPTLMESVFSCELHEGKIAPNSVLKVPVCFSPLTVDSISVDYLSLTCPGAISKDLLKVSGTCIGPIVSLSTCVLDFGCVKEGTAVTHNVQIINSSSVLAYYQFDVDTCSHNVFSIDKPCGSLPGSSKITLRVKFRPLQSIAYHKTVTCLLLHREPLFLDLIGTCHSEQLKPAVLNPRHLSVYRMNLLRGLTCYPPDILSALLDEHKLKLDDCGALLIQEVPAEVTDNSTLLFNSRSPLEEYFHVNSAPEVETQLDNTSNPSRFPTPHVTVQPSELLFYDGPASKSVSITNHTKGKICLMWTHGAESPFSISPLSCDLGPLKSTAFRVTYSPTQHNVFHAAVLECFAFYKVLREHRNVEDWTLCPPWCLTVRASGHSFQSGKEHFIPNFSLQHPKVVFPPLKQLSYCSILLQNTGDLPLIFRLDPKETPSVCVLPPSGLVPPGDHQILTFRCTPSPEHPASIPLTLHLNASPRHTQVLNVVAVAEKLSVSVEGDGSLFFQPTAVGSCSERTLQVKNLSRVPMEFKWRLCGSDQRVLTVLPDTDTLQPNETKVQKWSFAPVEEMMYNMKPSLTFWPVQTPQCQKSRLTIKAVGLASKGSLQAEHPVIDLGEVLVGSCKSFEVPLLNNSPCAVSYCLTTQQSIRVTSLPEDMTQDPLVLEMQNIRGTIPADCRLPIRCTVKPTRRAHYCWAISYHILSASGSVGGEAQTVCHAQAEGVYPTLEVMDARSCGSVEGLSKLQLWRLFNLDALNTYLRRDPSPSELTFRVPTRHSLQRCPSVFTSAMLDFSFSAAPLNSDPSIILLLFKNPGSISVEWSFLLPEDQQIELEYWAESGDFSPSELHLMKIQDHRLFSVSPRSGKLLPGQQRTVQFTYRHDFVGTDRLPVLLKLSHGREILLNFVGVTVERDRRYIYLSSNRHVFSPVAIGGFSPPKQVFELYNGGALPLRYHIDTTPLEELMEENFNHPVLQCLNPGREVEPGHTALVEWIFSPLEAKTYSVDVPIHVAEGDSMFVTFEGQGFDERESEPILDGRITVPCTQRIPVLGQAVFLSEERVCFGDIPVGSRSTRILFLTNVSHTDQVLYKWNGTSTELQQTVKIHPESGCLAPEESVLCILTIQTSGSPTFYQQDLICEITLVKKLAQYHKDLQQWKEETERQKYEFTITEKDLIQTNQLDKCTLEGAVFEQKTGTRKYKTLPPIRSSDQAKRGPSVRPTRAEQRAQQQTGQERRRCPEPPRPAILHLGVTARSHSLVEYQTHFPTQFNTHYINRSRQPKLCQSGTAESCHCPADLLPSTPGPERDIITDVLNSLLQSLLDEPQFQQSLVEGDNEQVPYFTQLRPAPMLPTQTQPCSPAGNQSPVEMSSVSSVTPAETYTGNCSNADRPKSECDQEYRTEVQEEIRLKVQESIRRLPEFCDLVEDILLNTLQNLMTEAFLGELVLTTRPRIIALPPSSSRKNSLGLIRQSRAGSNNNREQMHPLVTSPSPYMSTQDKVSNLEPEQQ</sequence>
<dbReference type="InterPro" id="IPR017970">
    <property type="entry name" value="Homeobox_CS"/>
</dbReference>
<dbReference type="GO" id="GO:0036126">
    <property type="term" value="C:sperm flagellum"/>
    <property type="evidence" value="ECO:0007669"/>
    <property type="project" value="TreeGrafter"/>
</dbReference>
<dbReference type="PANTHER" id="PTHR46127:SF1">
    <property type="entry name" value="CILIA- AND FLAGELLA-ASSOCIATED PROTEIN 65"/>
    <property type="match status" value="1"/>
</dbReference>
<dbReference type="InterPro" id="IPR013783">
    <property type="entry name" value="Ig-like_fold"/>
</dbReference>
<dbReference type="GO" id="GO:0003677">
    <property type="term" value="F:DNA binding"/>
    <property type="evidence" value="ECO:0007669"/>
    <property type="project" value="UniProtKB-UniRule"/>
</dbReference>
<dbReference type="Gene3D" id="1.10.10.60">
    <property type="entry name" value="Homeodomain-like"/>
    <property type="match status" value="1"/>
</dbReference>
<dbReference type="Proteomes" id="UP001187343">
    <property type="component" value="Unassembled WGS sequence"/>
</dbReference>
<dbReference type="InterPro" id="IPR057467">
    <property type="entry name" value="Ig_CFAP65_8th"/>
</dbReference>
<feature type="region of interest" description="Disordered" evidence="12">
    <location>
        <begin position="1792"/>
        <end position="1838"/>
    </location>
</feature>
<evidence type="ECO:0000259" key="13">
    <source>
        <dbReference type="PROSITE" id="PS50071"/>
    </source>
</evidence>
<dbReference type="InterPro" id="IPR053879">
    <property type="entry name" value="HYDIN_VesB_CFA65-like_Ig"/>
</dbReference>
<dbReference type="InterPro" id="IPR056305">
    <property type="entry name" value="Ig_CFAP65_10th"/>
</dbReference>
<dbReference type="InterPro" id="IPR008962">
    <property type="entry name" value="PapD-like_sf"/>
</dbReference>
<evidence type="ECO:0000256" key="3">
    <source>
        <dbReference type="ARBA" id="ARBA00022490"/>
    </source>
</evidence>
<evidence type="ECO:0000256" key="12">
    <source>
        <dbReference type="SAM" id="MobiDB-lite"/>
    </source>
</evidence>
<dbReference type="Pfam" id="PF25248">
    <property type="entry name" value="Ig_CFAP65_8th"/>
    <property type="match status" value="1"/>
</dbReference>
<evidence type="ECO:0000256" key="1">
    <source>
        <dbReference type="ARBA" id="ARBA00004230"/>
    </source>
</evidence>
<evidence type="ECO:0000256" key="6">
    <source>
        <dbReference type="ARBA" id="ARBA00023125"/>
    </source>
</evidence>
<keyword evidence="8 10" id="KW-0539">Nucleus</keyword>
<dbReference type="Pfam" id="PF24291">
    <property type="entry name" value="Ig_CFAP65"/>
    <property type="match status" value="1"/>
</dbReference>
<dbReference type="GO" id="GO:0005737">
    <property type="term" value="C:cytoplasm"/>
    <property type="evidence" value="ECO:0007669"/>
    <property type="project" value="UniProtKB-SubCell"/>
</dbReference>
<dbReference type="InterPro" id="IPR052614">
    <property type="entry name" value="CFAP65"/>
</dbReference>
<keyword evidence="7 10" id="KW-0371">Homeobox</keyword>
<evidence type="ECO:0000256" key="10">
    <source>
        <dbReference type="PROSITE-ProRule" id="PRU00108"/>
    </source>
</evidence>
<keyword evidence="15" id="KW-1185">Reference proteome</keyword>
<evidence type="ECO:0000256" key="2">
    <source>
        <dbReference type="ARBA" id="ARBA00004496"/>
    </source>
</evidence>
<evidence type="ECO:0000256" key="4">
    <source>
        <dbReference type="ARBA" id="ARBA00022846"/>
    </source>
</evidence>
<dbReference type="PRINTS" id="PR00024">
    <property type="entry name" value="HOMEOBOX"/>
</dbReference>
<dbReference type="SUPFAM" id="SSF49354">
    <property type="entry name" value="PapD-like"/>
    <property type="match status" value="1"/>
</dbReference>
<feature type="DNA-binding region" description="Homeobox" evidence="10">
    <location>
        <begin position="152"/>
        <end position="211"/>
    </location>
</feature>
<protein>
    <recommendedName>
        <fullName evidence="13">Homeobox domain-containing protein</fullName>
    </recommendedName>
</protein>
<evidence type="ECO:0000256" key="9">
    <source>
        <dbReference type="ARBA" id="ARBA00023273"/>
    </source>
</evidence>
<dbReference type="Gene3D" id="2.60.40.10">
    <property type="entry name" value="Immunoglobulins"/>
    <property type="match status" value="9"/>
</dbReference>
<evidence type="ECO:0000313" key="14">
    <source>
        <dbReference type="EMBL" id="KAK2905229.1"/>
    </source>
</evidence>
<evidence type="ECO:0000256" key="8">
    <source>
        <dbReference type="ARBA" id="ARBA00023242"/>
    </source>
</evidence>
<evidence type="ECO:0000256" key="5">
    <source>
        <dbReference type="ARBA" id="ARBA00023069"/>
    </source>
</evidence>
<evidence type="ECO:0000256" key="11">
    <source>
        <dbReference type="RuleBase" id="RU000682"/>
    </source>
</evidence>
<dbReference type="EMBL" id="JAUYZG010000006">
    <property type="protein sequence ID" value="KAK2905229.1"/>
    <property type="molecule type" value="Genomic_DNA"/>
</dbReference>
<dbReference type="GO" id="GO:0007288">
    <property type="term" value="P:sperm axoneme assembly"/>
    <property type="evidence" value="ECO:0007669"/>
    <property type="project" value="TreeGrafter"/>
</dbReference>
<dbReference type="Pfam" id="PF25249">
    <property type="entry name" value="Ig_CFAP65_7th"/>
    <property type="match status" value="1"/>
</dbReference>
<evidence type="ECO:0000256" key="7">
    <source>
        <dbReference type="ARBA" id="ARBA00023155"/>
    </source>
</evidence>
<dbReference type="Pfam" id="PF24507">
    <property type="entry name" value="Ig_CFAP65_4th"/>
    <property type="match status" value="1"/>
</dbReference>
<dbReference type="InterPro" id="IPR057470">
    <property type="entry name" value="Ig_CFAP65_7th"/>
</dbReference>
<evidence type="ECO:0000313" key="15">
    <source>
        <dbReference type="Proteomes" id="UP001187343"/>
    </source>
</evidence>